<accession>A0ACC1J5Q3</accession>
<sequence length="210" mass="22992">MAFTYFTDLKERLNSPGGPPFYFRVANLVVAILMIIVSIVFFTWKSFPRIMLGIFEILIAVSLIMFEVANLDWLKKYVLFMFTWRGRGCFYIFFGCLTLGHNAWGWIFGAIIAGIGAVYVVLSYTTKKNENYVVDAAGGGATGGVAYNDSSLPMHNGATGGYPGGGQFQGSAQYPSSNQYPNSSQYGNSGSLANPSMAHAPQNDYLHNPI</sequence>
<dbReference type="Proteomes" id="UP001150603">
    <property type="component" value="Unassembled WGS sequence"/>
</dbReference>
<comment type="caution">
    <text evidence="1">The sequence shown here is derived from an EMBL/GenBank/DDBJ whole genome shotgun (WGS) entry which is preliminary data.</text>
</comment>
<name>A0ACC1J5Q3_9FUNG</name>
<evidence type="ECO:0000313" key="1">
    <source>
        <dbReference type="EMBL" id="KAJ1938416.1"/>
    </source>
</evidence>
<organism evidence="1 2">
    <name type="scientific">Linderina macrospora</name>
    <dbReference type="NCBI Taxonomy" id="4868"/>
    <lineage>
        <taxon>Eukaryota</taxon>
        <taxon>Fungi</taxon>
        <taxon>Fungi incertae sedis</taxon>
        <taxon>Zoopagomycota</taxon>
        <taxon>Kickxellomycotina</taxon>
        <taxon>Kickxellomycetes</taxon>
        <taxon>Kickxellales</taxon>
        <taxon>Kickxellaceae</taxon>
        <taxon>Linderina</taxon>
    </lineage>
</organism>
<evidence type="ECO:0000313" key="2">
    <source>
        <dbReference type="Proteomes" id="UP001150603"/>
    </source>
</evidence>
<reference evidence="1" key="1">
    <citation type="submission" date="2022-07" db="EMBL/GenBank/DDBJ databases">
        <title>Phylogenomic reconstructions and comparative analyses of Kickxellomycotina fungi.</title>
        <authorList>
            <person name="Reynolds N.K."/>
            <person name="Stajich J.E."/>
            <person name="Barry K."/>
            <person name="Grigoriev I.V."/>
            <person name="Crous P."/>
            <person name="Smith M.E."/>
        </authorList>
    </citation>
    <scope>NUCLEOTIDE SEQUENCE</scope>
    <source>
        <strain evidence="1">NRRL 5244</strain>
    </source>
</reference>
<proteinExistence type="predicted"/>
<keyword evidence="2" id="KW-1185">Reference proteome</keyword>
<gene>
    <name evidence="1" type="ORF">FBU59_004445</name>
</gene>
<protein>
    <submittedName>
        <fullName evidence="1">Uncharacterized protein</fullName>
    </submittedName>
</protein>
<dbReference type="EMBL" id="JANBPW010003181">
    <property type="protein sequence ID" value="KAJ1938416.1"/>
    <property type="molecule type" value="Genomic_DNA"/>
</dbReference>